<evidence type="ECO:0000313" key="1">
    <source>
        <dbReference type="EMBL" id="JAH42632.1"/>
    </source>
</evidence>
<accession>A0A0E9SN11</accession>
<proteinExistence type="predicted"/>
<organism evidence="1">
    <name type="scientific">Anguilla anguilla</name>
    <name type="common">European freshwater eel</name>
    <name type="synonym">Muraena anguilla</name>
    <dbReference type="NCBI Taxonomy" id="7936"/>
    <lineage>
        <taxon>Eukaryota</taxon>
        <taxon>Metazoa</taxon>
        <taxon>Chordata</taxon>
        <taxon>Craniata</taxon>
        <taxon>Vertebrata</taxon>
        <taxon>Euteleostomi</taxon>
        <taxon>Actinopterygii</taxon>
        <taxon>Neopterygii</taxon>
        <taxon>Teleostei</taxon>
        <taxon>Anguilliformes</taxon>
        <taxon>Anguillidae</taxon>
        <taxon>Anguilla</taxon>
    </lineage>
</organism>
<dbReference type="EMBL" id="GBXM01065945">
    <property type="protein sequence ID" value="JAH42632.1"/>
    <property type="molecule type" value="Transcribed_RNA"/>
</dbReference>
<dbReference type="AlphaFoldDB" id="A0A0E9SN11"/>
<reference evidence="1" key="2">
    <citation type="journal article" date="2015" name="Fish Shellfish Immunol.">
        <title>Early steps in the European eel (Anguilla anguilla)-Vibrio vulnificus interaction in the gills: Role of the RtxA13 toxin.</title>
        <authorList>
            <person name="Callol A."/>
            <person name="Pajuelo D."/>
            <person name="Ebbesson L."/>
            <person name="Teles M."/>
            <person name="MacKenzie S."/>
            <person name="Amaro C."/>
        </authorList>
    </citation>
    <scope>NUCLEOTIDE SEQUENCE</scope>
</reference>
<reference evidence="1" key="1">
    <citation type="submission" date="2014-11" db="EMBL/GenBank/DDBJ databases">
        <authorList>
            <person name="Amaro Gonzalez C."/>
        </authorList>
    </citation>
    <scope>NUCLEOTIDE SEQUENCE</scope>
</reference>
<name>A0A0E9SN11_ANGAN</name>
<protein>
    <submittedName>
        <fullName evidence="1">Uncharacterized protein</fullName>
    </submittedName>
</protein>
<sequence length="43" mass="5280">MAKQQFFLLFFFKQCRFPNKCKIYTANKNTRNKNYLTEGKIQK</sequence>